<evidence type="ECO:0000313" key="3">
    <source>
        <dbReference type="Proteomes" id="UP001648503"/>
    </source>
</evidence>
<protein>
    <submittedName>
        <fullName evidence="2">Uncharacterized protein</fullName>
    </submittedName>
</protein>
<keyword evidence="1" id="KW-0732">Signal</keyword>
<proteinExistence type="predicted"/>
<reference evidence="2 3" key="1">
    <citation type="submission" date="2021-02" db="EMBL/GenBank/DDBJ databases">
        <title>Variation within the Batrachochytrium salamandrivorans European outbreak.</title>
        <authorList>
            <person name="Kelly M."/>
            <person name="Pasmans F."/>
            <person name="Shea T.P."/>
            <person name="Munoz J.F."/>
            <person name="Carranza S."/>
            <person name="Cuomo C.A."/>
            <person name="Martel A."/>
        </authorList>
    </citation>
    <scope>NUCLEOTIDE SEQUENCE [LARGE SCALE GENOMIC DNA]</scope>
    <source>
        <strain evidence="2 3">AMFP18/2</strain>
    </source>
</reference>
<accession>A0ABQ8ETB8</accession>
<sequence>MKLSGFFVAAMVITSVNAGWFDDLFGDIKIRPIRLSATSSSTSNSGLDIVQKQKEDNPLIGYMFNGDEERNYMLINMIDLQEKILGLASDIETESSKYRTTMKLTNHLTQAELAERFNSDNTNYQNIMDMLDKIDECLIKFDESQFIYLAKYPPLPEGCPILGLNLLQTIAKIAKNGLIQID</sequence>
<evidence type="ECO:0000313" key="2">
    <source>
        <dbReference type="EMBL" id="KAH6586236.1"/>
    </source>
</evidence>
<gene>
    <name evidence="2" type="ORF">BASA50_000700</name>
</gene>
<feature type="signal peptide" evidence="1">
    <location>
        <begin position="1"/>
        <end position="18"/>
    </location>
</feature>
<organism evidence="2 3">
    <name type="scientific">Batrachochytrium salamandrivorans</name>
    <dbReference type="NCBI Taxonomy" id="1357716"/>
    <lineage>
        <taxon>Eukaryota</taxon>
        <taxon>Fungi</taxon>
        <taxon>Fungi incertae sedis</taxon>
        <taxon>Chytridiomycota</taxon>
        <taxon>Chytridiomycota incertae sedis</taxon>
        <taxon>Chytridiomycetes</taxon>
        <taxon>Rhizophydiales</taxon>
        <taxon>Rhizophydiales incertae sedis</taxon>
        <taxon>Batrachochytrium</taxon>
    </lineage>
</organism>
<keyword evidence="3" id="KW-1185">Reference proteome</keyword>
<evidence type="ECO:0000256" key="1">
    <source>
        <dbReference type="SAM" id="SignalP"/>
    </source>
</evidence>
<dbReference type="Proteomes" id="UP001648503">
    <property type="component" value="Unassembled WGS sequence"/>
</dbReference>
<comment type="caution">
    <text evidence="2">The sequence shown here is derived from an EMBL/GenBank/DDBJ whole genome shotgun (WGS) entry which is preliminary data.</text>
</comment>
<dbReference type="EMBL" id="JAFCIX010000575">
    <property type="protein sequence ID" value="KAH6586236.1"/>
    <property type="molecule type" value="Genomic_DNA"/>
</dbReference>
<feature type="chain" id="PRO_5046498502" evidence="1">
    <location>
        <begin position="19"/>
        <end position="182"/>
    </location>
</feature>
<name>A0ABQ8ETB8_9FUNG</name>